<evidence type="ECO:0008006" key="3">
    <source>
        <dbReference type="Google" id="ProtNLM"/>
    </source>
</evidence>
<accession>A0ABR4M7W3</accession>
<sequence>MLMKWHSIKACSYQCRCCYNCCCCRLPAVTTTSLQACPPQATQAAVSSDNVIHSRRIPASRKFDLHSPHLVLLSKDHARERGDFSSNERGRAYGSRSFIRMKGIMDKVTPRFLLQRLQLLLMRFRLHTRAWTPEHNAQSIAFLRPPPRAPYSTL</sequence>
<comment type="caution">
    <text evidence="1">The sequence shown here is derived from an EMBL/GenBank/DDBJ whole genome shotgun (WGS) entry which is preliminary data.</text>
</comment>
<keyword evidence="2" id="KW-1185">Reference proteome</keyword>
<dbReference type="EMBL" id="JBFXLQ010000001">
    <property type="protein sequence ID" value="KAL2872635.1"/>
    <property type="molecule type" value="Genomic_DNA"/>
</dbReference>
<dbReference type="RefSeq" id="XP_070891613.1">
    <property type="nucleotide sequence ID" value="XM_071024626.1"/>
</dbReference>
<organism evidence="1 2">
    <name type="scientific">Aspergillus lucknowensis</name>
    <dbReference type="NCBI Taxonomy" id="176173"/>
    <lineage>
        <taxon>Eukaryota</taxon>
        <taxon>Fungi</taxon>
        <taxon>Dikarya</taxon>
        <taxon>Ascomycota</taxon>
        <taxon>Pezizomycotina</taxon>
        <taxon>Eurotiomycetes</taxon>
        <taxon>Eurotiomycetidae</taxon>
        <taxon>Eurotiales</taxon>
        <taxon>Aspergillaceae</taxon>
        <taxon>Aspergillus</taxon>
        <taxon>Aspergillus subgen. Nidulantes</taxon>
    </lineage>
</organism>
<proteinExistence type="predicted"/>
<gene>
    <name evidence="1" type="ORF">BJX67DRAFT_13895</name>
</gene>
<reference evidence="1 2" key="1">
    <citation type="submission" date="2024-07" db="EMBL/GenBank/DDBJ databases">
        <title>Section-level genome sequencing and comparative genomics of Aspergillus sections Usti and Cavernicolus.</title>
        <authorList>
            <consortium name="Lawrence Berkeley National Laboratory"/>
            <person name="Nybo J.L."/>
            <person name="Vesth T.C."/>
            <person name="Theobald S."/>
            <person name="Frisvad J.C."/>
            <person name="Larsen T.O."/>
            <person name="Kjaerboelling I."/>
            <person name="Rothschild-Mancinelli K."/>
            <person name="Lyhne E.K."/>
            <person name="Kogle M.E."/>
            <person name="Barry K."/>
            <person name="Clum A."/>
            <person name="Na H."/>
            <person name="Ledsgaard L."/>
            <person name="Lin J."/>
            <person name="Lipzen A."/>
            <person name="Kuo A."/>
            <person name="Riley R."/>
            <person name="Mondo S."/>
            <person name="Labutti K."/>
            <person name="Haridas S."/>
            <person name="Pangalinan J."/>
            <person name="Salamov A.A."/>
            <person name="Simmons B.A."/>
            <person name="Magnuson J.K."/>
            <person name="Chen J."/>
            <person name="Drula E."/>
            <person name="Henrissat B."/>
            <person name="Wiebenga A."/>
            <person name="Lubbers R.J."/>
            <person name="Gomes A.C."/>
            <person name="Macurrencykelacurrency M.R."/>
            <person name="Stajich J."/>
            <person name="Grigoriev I.V."/>
            <person name="Mortensen U.H."/>
            <person name="De Vries R.P."/>
            <person name="Baker S.E."/>
            <person name="Andersen M.R."/>
        </authorList>
    </citation>
    <scope>NUCLEOTIDE SEQUENCE [LARGE SCALE GENOMIC DNA]</scope>
    <source>
        <strain evidence="1 2">CBS 449.75</strain>
    </source>
</reference>
<name>A0ABR4M7W3_9EURO</name>
<dbReference type="Proteomes" id="UP001610432">
    <property type="component" value="Unassembled WGS sequence"/>
</dbReference>
<evidence type="ECO:0000313" key="1">
    <source>
        <dbReference type="EMBL" id="KAL2872635.1"/>
    </source>
</evidence>
<protein>
    <recommendedName>
        <fullName evidence="3">Secreted protein</fullName>
    </recommendedName>
</protein>
<dbReference type="GeneID" id="98139698"/>
<evidence type="ECO:0000313" key="2">
    <source>
        <dbReference type="Proteomes" id="UP001610432"/>
    </source>
</evidence>